<feature type="transmembrane region" description="Helical" evidence="6">
    <location>
        <begin position="324"/>
        <end position="345"/>
    </location>
</feature>
<keyword evidence="2" id="KW-1003">Cell membrane</keyword>
<feature type="transmembrane region" description="Helical" evidence="6">
    <location>
        <begin position="149"/>
        <end position="170"/>
    </location>
</feature>
<feature type="transmembrane region" description="Helical" evidence="6">
    <location>
        <begin position="251"/>
        <end position="277"/>
    </location>
</feature>
<feature type="transmembrane region" description="Helical" evidence="6">
    <location>
        <begin position="441"/>
        <end position="461"/>
    </location>
</feature>
<feature type="transmembrane region" description="Helical" evidence="6">
    <location>
        <begin position="415"/>
        <end position="435"/>
    </location>
</feature>
<feature type="transmembrane region" description="Helical" evidence="6">
    <location>
        <begin position="210"/>
        <end position="231"/>
    </location>
</feature>
<feature type="transmembrane region" description="Helical" evidence="6">
    <location>
        <begin position="83"/>
        <end position="107"/>
    </location>
</feature>
<feature type="transmembrane region" description="Helical" evidence="6">
    <location>
        <begin position="383"/>
        <end position="403"/>
    </location>
</feature>
<dbReference type="InterPro" id="IPR002797">
    <property type="entry name" value="Polysacc_synth"/>
</dbReference>
<organism evidence="7 8">
    <name type="scientific">Pedobacter ginsengiterrae</name>
    <dbReference type="NCBI Taxonomy" id="871696"/>
    <lineage>
        <taxon>Bacteria</taxon>
        <taxon>Pseudomonadati</taxon>
        <taxon>Bacteroidota</taxon>
        <taxon>Sphingobacteriia</taxon>
        <taxon>Sphingobacteriales</taxon>
        <taxon>Sphingobacteriaceae</taxon>
        <taxon>Pedobacter</taxon>
    </lineage>
</organism>
<dbReference type="PANTHER" id="PTHR30250:SF11">
    <property type="entry name" value="O-ANTIGEN TRANSPORTER-RELATED"/>
    <property type="match status" value="1"/>
</dbReference>
<dbReference type="Proteomes" id="UP001501081">
    <property type="component" value="Unassembled WGS sequence"/>
</dbReference>
<evidence type="ECO:0000256" key="1">
    <source>
        <dbReference type="ARBA" id="ARBA00004651"/>
    </source>
</evidence>
<proteinExistence type="predicted"/>
<dbReference type="EMBL" id="BAABAK010000020">
    <property type="protein sequence ID" value="GAA3982684.1"/>
    <property type="molecule type" value="Genomic_DNA"/>
</dbReference>
<dbReference type="RefSeq" id="WP_316763089.1">
    <property type="nucleotide sequence ID" value="NZ_BAABAK010000020.1"/>
</dbReference>
<evidence type="ECO:0000256" key="6">
    <source>
        <dbReference type="SAM" id="Phobius"/>
    </source>
</evidence>
<keyword evidence="5 6" id="KW-0472">Membrane</keyword>
<gene>
    <name evidence="7" type="ORF">GCM10022246_38350</name>
</gene>
<feature type="transmembrane region" description="Helical" evidence="6">
    <location>
        <begin position="42"/>
        <end position="62"/>
    </location>
</feature>
<feature type="transmembrane region" description="Helical" evidence="6">
    <location>
        <begin position="119"/>
        <end position="137"/>
    </location>
</feature>
<feature type="transmembrane region" description="Helical" evidence="6">
    <location>
        <begin position="298"/>
        <end position="318"/>
    </location>
</feature>
<protein>
    <submittedName>
        <fullName evidence="7">Oligosaccharide flippase family protein</fullName>
    </submittedName>
</protein>
<keyword evidence="8" id="KW-1185">Reference proteome</keyword>
<reference evidence="8" key="1">
    <citation type="journal article" date="2019" name="Int. J. Syst. Evol. Microbiol.">
        <title>The Global Catalogue of Microorganisms (GCM) 10K type strain sequencing project: providing services to taxonomists for standard genome sequencing and annotation.</title>
        <authorList>
            <consortium name="The Broad Institute Genomics Platform"/>
            <consortium name="The Broad Institute Genome Sequencing Center for Infectious Disease"/>
            <person name="Wu L."/>
            <person name="Ma J."/>
        </authorList>
    </citation>
    <scope>NUCLEOTIDE SEQUENCE [LARGE SCALE GENOMIC DNA]</scope>
    <source>
        <strain evidence="8">JCM 17338</strain>
    </source>
</reference>
<sequence length="478" mass="54363">MANNFTGFLKHGGNYLIASIATSALAFISIPIYTRLLSPNDYGIVSIFMGIVSLLASVMSFSTDRSISRYYFDQKDELDFTRFVGTSSVLAFGFFVFNSILLFLFANEFGKVIGLNREVVYLIIPLSAINIVGLTFEQIYGPLKRSKEIAISSVLRVFLGFGFSVVLILIFKKDKFYGQILGQIFAGFCVVIFWIRLIRPYFKWSFEKSYIKYIFLYSVPLIPYALSGVIIEQFGKIAIGGSQGLSKAGFYNLALTVSSIVNIVIVVTHQAWNPYYFEYMNSKNYKQLDTDFVRIFKLTILVAFGVACFGKEIGLLLAKKEFSGALYLIPIFTIGYIFSQFSYAYIRNFGFTKKTQYMTITILVSGLSNVVLNVFFIKSFGELGAAISFVLSYVIMTLLAWLINNYFVKLHSTPITQLVRPLLIMVPFYILLYFLMKIDSIFLGIIIKGCFYLLMAVIIFWRERKEILLLSNKILKRA</sequence>
<feature type="transmembrane region" description="Helical" evidence="6">
    <location>
        <begin position="357"/>
        <end position="377"/>
    </location>
</feature>
<dbReference type="PANTHER" id="PTHR30250">
    <property type="entry name" value="PST FAMILY PREDICTED COLANIC ACID TRANSPORTER"/>
    <property type="match status" value="1"/>
</dbReference>
<dbReference type="Pfam" id="PF01943">
    <property type="entry name" value="Polysacc_synt"/>
    <property type="match status" value="1"/>
</dbReference>
<keyword evidence="4 6" id="KW-1133">Transmembrane helix</keyword>
<evidence type="ECO:0000313" key="7">
    <source>
        <dbReference type="EMBL" id="GAA3982684.1"/>
    </source>
</evidence>
<dbReference type="InterPro" id="IPR050833">
    <property type="entry name" value="Poly_Biosynth_Transport"/>
</dbReference>
<accession>A0ABP7QII8</accession>
<keyword evidence="3 6" id="KW-0812">Transmembrane</keyword>
<evidence type="ECO:0000256" key="4">
    <source>
        <dbReference type="ARBA" id="ARBA00022989"/>
    </source>
</evidence>
<comment type="subcellular location">
    <subcellularLocation>
        <location evidence="1">Cell membrane</location>
        <topology evidence="1">Multi-pass membrane protein</topology>
    </subcellularLocation>
</comment>
<evidence type="ECO:0000313" key="8">
    <source>
        <dbReference type="Proteomes" id="UP001501081"/>
    </source>
</evidence>
<evidence type="ECO:0000256" key="5">
    <source>
        <dbReference type="ARBA" id="ARBA00023136"/>
    </source>
</evidence>
<feature type="transmembrane region" description="Helical" evidence="6">
    <location>
        <begin position="12"/>
        <end position="36"/>
    </location>
</feature>
<evidence type="ECO:0000256" key="2">
    <source>
        <dbReference type="ARBA" id="ARBA00022475"/>
    </source>
</evidence>
<evidence type="ECO:0000256" key="3">
    <source>
        <dbReference type="ARBA" id="ARBA00022692"/>
    </source>
</evidence>
<comment type="caution">
    <text evidence="7">The sequence shown here is derived from an EMBL/GenBank/DDBJ whole genome shotgun (WGS) entry which is preliminary data.</text>
</comment>
<name>A0ABP7QII8_9SPHI</name>
<feature type="transmembrane region" description="Helical" evidence="6">
    <location>
        <begin position="176"/>
        <end position="198"/>
    </location>
</feature>